<feature type="transmembrane region" description="Helical" evidence="7">
    <location>
        <begin position="261"/>
        <end position="281"/>
    </location>
</feature>
<evidence type="ECO:0000256" key="4">
    <source>
        <dbReference type="ARBA" id="ARBA00022692"/>
    </source>
</evidence>
<dbReference type="EMBL" id="PGFJ01000002">
    <property type="protein sequence ID" value="PJJ80139.1"/>
    <property type="molecule type" value="Genomic_DNA"/>
</dbReference>
<feature type="transmembrane region" description="Helical" evidence="7">
    <location>
        <begin position="20"/>
        <end position="40"/>
    </location>
</feature>
<evidence type="ECO:0000256" key="2">
    <source>
        <dbReference type="ARBA" id="ARBA00007400"/>
    </source>
</evidence>
<feature type="transmembrane region" description="Helical" evidence="7">
    <location>
        <begin position="137"/>
        <end position="159"/>
    </location>
</feature>
<comment type="similarity">
    <text evidence="2">Belongs to the acyltransferase 3 family.</text>
</comment>
<dbReference type="GO" id="GO:0009246">
    <property type="term" value="P:enterobacterial common antigen biosynthetic process"/>
    <property type="evidence" value="ECO:0007669"/>
    <property type="project" value="TreeGrafter"/>
</dbReference>
<dbReference type="GO" id="GO:0016413">
    <property type="term" value="F:O-acetyltransferase activity"/>
    <property type="evidence" value="ECO:0007669"/>
    <property type="project" value="TreeGrafter"/>
</dbReference>
<accession>A0A2H9VP49</accession>
<feature type="transmembrane region" description="Helical" evidence="7">
    <location>
        <begin position="293"/>
        <end position="312"/>
    </location>
</feature>
<keyword evidence="3" id="KW-1003">Cell membrane</keyword>
<dbReference type="PANTHER" id="PTHR40074">
    <property type="entry name" value="O-ACETYLTRANSFERASE WECH"/>
    <property type="match status" value="1"/>
</dbReference>
<dbReference type="AlphaFoldDB" id="A0A2H9VP49"/>
<feature type="transmembrane region" description="Helical" evidence="7">
    <location>
        <begin position="166"/>
        <end position="185"/>
    </location>
</feature>
<comment type="subcellular location">
    <subcellularLocation>
        <location evidence="1">Cell membrane</location>
        <topology evidence="1">Multi-pass membrane protein</topology>
    </subcellularLocation>
</comment>
<proteinExistence type="inferred from homology"/>
<evidence type="ECO:0000256" key="7">
    <source>
        <dbReference type="SAM" id="Phobius"/>
    </source>
</evidence>
<feature type="transmembrane region" description="Helical" evidence="7">
    <location>
        <begin position="95"/>
        <end position="115"/>
    </location>
</feature>
<keyword evidence="9" id="KW-0808">Transferase</keyword>
<dbReference type="OrthoDB" id="1495770at2"/>
<feature type="domain" description="Acyltransferase 3" evidence="8">
    <location>
        <begin position="16"/>
        <end position="338"/>
    </location>
</feature>
<evidence type="ECO:0000256" key="5">
    <source>
        <dbReference type="ARBA" id="ARBA00022989"/>
    </source>
</evidence>
<dbReference type="RefSeq" id="WP_100342432.1">
    <property type="nucleotide sequence ID" value="NZ_PGFJ01000002.1"/>
</dbReference>
<keyword evidence="5 7" id="KW-1133">Transmembrane helix</keyword>
<sequence>MQNLINEAPAKKKNYDFIDAIRCIAMISIVAEHSVAAGGYEFPDGSPKYWTYILLVQLAKFGTISFFLLAGFLIGEKFADYSPAEYLKRRVSTTFGPWLFWTIIYVIAIIINLRVKERIYHDGQFNLDNILYNIKLIYFYTNYWFIINFLISITILLIFRKYLYSWILGAVLGLFTVFYAVNIHYEWIEPKHTTAVLGFVFFLWLGAQMRKHIDAMDKVISRISYPLLLLITLVTYGLAIFEIDMLNGRSADMVNTLRFSNILFSLAFFMLLFKIKTFGLVNKLKPRQTTYGIYLIHYLVIIFLLPEIFIHFNIDVMALSVPQYILYKLITFVLTYGITFGLVMAISHSRLKKLVGN</sequence>
<reference evidence="9 10" key="1">
    <citation type="submission" date="2017-11" db="EMBL/GenBank/DDBJ databases">
        <title>Genomic Encyclopedia of Archaeal and Bacterial Type Strains, Phase II (KMG-II): From Individual Species to Whole Genera.</title>
        <authorList>
            <person name="Goeker M."/>
        </authorList>
    </citation>
    <scope>NUCLEOTIDE SEQUENCE [LARGE SCALE GENOMIC DNA]</scope>
    <source>
        <strain evidence="9 10">DSM 28175</strain>
    </source>
</reference>
<evidence type="ECO:0000256" key="6">
    <source>
        <dbReference type="ARBA" id="ARBA00023136"/>
    </source>
</evidence>
<name>A0A2H9VP49_9SPHI</name>
<evidence type="ECO:0000313" key="9">
    <source>
        <dbReference type="EMBL" id="PJJ80139.1"/>
    </source>
</evidence>
<evidence type="ECO:0000256" key="3">
    <source>
        <dbReference type="ARBA" id="ARBA00022475"/>
    </source>
</evidence>
<feature type="transmembrane region" description="Helical" evidence="7">
    <location>
        <begin position="324"/>
        <end position="346"/>
    </location>
</feature>
<keyword evidence="4 7" id="KW-0812">Transmembrane</keyword>
<gene>
    <name evidence="9" type="ORF">CLV57_3284</name>
</gene>
<organism evidence="9 10">
    <name type="scientific">Mucilaginibacter auburnensis</name>
    <dbReference type="NCBI Taxonomy" id="1457233"/>
    <lineage>
        <taxon>Bacteria</taxon>
        <taxon>Pseudomonadati</taxon>
        <taxon>Bacteroidota</taxon>
        <taxon>Sphingobacteriia</taxon>
        <taxon>Sphingobacteriales</taxon>
        <taxon>Sphingobacteriaceae</taxon>
        <taxon>Mucilaginibacter</taxon>
    </lineage>
</organism>
<feature type="transmembrane region" description="Helical" evidence="7">
    <location>
        <begin position="219"/>
        <end position="241"/>
    </location>
</feature>
<protein>
    <submittedName>
        <fullName evidence="9">Surface polysaccharide O-acyltransferase-like enzyme</fullName>
    </submittedName>
</protein>
<dbReference type="Pfam" id="PF01757">
    <property type="entry name" value="Acyl_transf_3"/>
    <property type="match status" value="1"/>
</dbReference>
<feature type="transmembrane region" description="Helical" evidence="7">
    <location>
        <begin position="52"/>
        <end position="74"/>
    </location>
</feature>
<evidence type="ECO:0000256" key="1">
    <source>
        <dbReference type="ARBA" id="ARBA00004651"/>
    </source>
</evidence>
<evidence type="ECO:0000259" key="8">
    <source>
        <dbReference type="Pfam" id="PF01757"/>
    </source>
</evidence>
<dbReference type="Proteomes" id="UP000242687">
    <property type="component" value="Unassembled WGS sequence"/>
</dbReference>
<dbReference type="GO" id="GO:0005886">
    <property type="term" value="C:plasma membrane"/>
    <property type="evidence" value="ECO:0007669"/>
    <property type="project" value="UniProtKB-SubCell"/>
</dbReference>
<feature type="transmembrane region" description="Helical" evidence="7">
    <location>
        <begin position="191"/>
        <end position="207"/>
    </location>
</feature>
<dbReference type="PANTHER" id="PTHR40074:SF2">
    <property type="entry name" value="O-ACETYLTRANSFERASE WECH"/>
    <property type="match status" value="1"/>
</dbReference>
<evidence type="ECO:0000313" key="10">
    <source>
        <dbReference type="Proteomes" id="UP000242687"/>
    </source>
</evidence>
<keyword evidence="6 7" id="KW-0472">Membrane</keyword>
<keyword evidence="10" id="KW-1185">Reference proteome</keyword>
<dbReference type="InterPro" id="IPR002656">
    <property type="entry name" value="Acyl_transf_3_dom"/>
</dbReference>
<keyword evidence="9" id="KW-0012">Acyltransferase</keyword>
<comment type="caution">
    <text evidence="9">The sequence shown here is derived from an EMBL/GenBank/DDBJ whole genome shotgun (WGS) entry which is preliminary data.</text>
</comment>